<name>A0A1L5NQE3_9HYPH</name>
<reference evidence="1 2" key="1">
    <citation type="submission" date="2016-09" db="EMBL/GenBank/DDBJ databases">
        <title>The complete genome sequences of Rhizobium gallicum, symbiovars gallicum and phaseoli, symbionts associated to common bean (Phaseolus vulgaris).</title>
        <authorList>
            <person name="Bustos P."/>
            <person name="Santamaria R.I."/>
            <person name="Perez-Carrascal O.M."/>
            <person name="Juarez S."/>
            <person name="Lozano L."/>
            <person name="Martinez-Flores I."/>
            <person name="Martinez-Romero E."/>
            <person name="Cevallos M."/>
            <person name="Romero D."/>
            <person name="Davila G."/>
            <person name="Gonzalez V."/>
        </authorList>
    </citation>
    <scope>NUCLEOTIDE SEQUENCE [LARGE SCALE GENOMIC DNA]</scope>
    <source>
        <strain evidence="1 2">IE4872</strain>
        <plasmid evidence="2">prgalie4872c</plasmid>
    </source>
</reference>
<dbReference type="InterPro" id="IPR038530">
    <property type="entry name" value="NiFe-hyd_HybE_sf"/>
</dbReference>
<dbReference type="EMBL" id="CP017104">
    <property type="protein sequence ID" value="APO70092.1"/>
    <property type="molecule type" value="Genomic_DNA"/>
</dbReference>
<accession>A0A1L5NQE3</accession>
<dbReference type="InterPro" id="IPR023994">
    <property type="entry name" value="NiFe-hyd_HybE"/>
</dbReference>
<organism evidence="1 2">
    <name type="scientific">Rhizobium gallicum</name>
    <dbReference type="NCBI Taxonomy" id="56730"/>
    <lineage>
        <taxon>Bacteria</taxon>
        <taxon>Pseudomonadati</taxon>
        <taxon>Pseudomonadota</taxon>
        <taxon>Alphaproteobacteria</taxon>
        <taxon>Hyphomicrobiales</taxon>
        <taxon>Rhizobiaceae</taxon>
        <taxon>Rhizobium/Agrobacterium group</taxon>
        <taxon>Rhizobium</taxon>
    </lineage>
</organism>
<dbReference type="OrthoDB" id="9808980at2"/>
<keyword evidence="1" id="KW-0614">Plasmid</keyword>
<dbReference type="Pfam" id="PF11939">
    <property type="entry name" value="NiFe-hyd_HybE"/>
    <property type="match status" value="1"/>
</dbReference>
<evidence type="ECO:0000313" key="2">
    <source>
        <dbReference type="Proteomes" id="UP000184749"/>
    </source>
</evidence>
<dbReference type="NCBIfam" id="TIGR03993">
    <property type="entry name" value="hydrog_HybE"/>
    <property type="match status" value="1"/>
</dbReference>
<dbReference type="Gene3D" id="3.30.1460.40">
    <property type="entry name" value="[NiFe]-hydrogenase assembly chaperone, HybE"/>
    <property type="match status" value="1"/>
</dbReference>
<protein>
    <submittedName>
        <fullName evidence="1">Hydrogenase expression/formation protein HupJ</fullName>
    </submittedName>
</protein>
<proteinExistence type="predicted"/>
<dbReference type="Proteomes" id="UP000184749">
    <property type="component" value="Plasmid pRgalIE4872c"/>
</dbReference>
<dbReference type="RefSeq" id="WP_074070686.1">
    <property type="nucleotide sequence ID" value="NZ_CP017104.1"/>
</dbReference>
<sequence>MDADVAERTEIDPAEMLGLQLEMRYRHIHATAMQNVPLCNPALGIAATGFRIYGGRALGIVTTPWFMNLAAVDIAGGVQSAPVASGTTVRICLPAGEVEFIAGELDAIGRVHSCSLFSPAFEFETMEAALETAVEAVRVFFDPAALEPAAAPPASVNRRDLLWGNFRKQQELAE</sequence>
<dbReference type="AlphaFoldDB" id="A0A1L5NQE3"/>
<gene>
    <name evidence="1" type="primary">hupJ</name>
    <name evidence="1" type="ORF">IE4872_PC00061</name>
</gene>
<evidence type="ECO:0000313" key="1">
    <source>
        <dbReference type="EMBL" id="APO70092.1"/>
    </source>
</evidence>
<geneLocation type="plasmid" evidence="2">
    <name>prgalie4872c</name>
</geneLocation>